<keyword evidence="3 10" id="KW-0813">Transport</keyword>
<dbReference type="PROSITE" id="PS52015">
    <property type="entry name" value="TONB_CTD"/>
    <property type="match status" value="1"/>
</dbReference>
<feature type="domain" description="TonB C-terminal" evidence="12">
    <location>
        <begin position="145"/>
        <end position="237"/>
    </location>
</feature>
<evidence type="ECO:0000256" key="3">
    <source>
        <dbReference type="ARBA" id="ARBA00022448"/>
    </source>
</evidence>
<keyword evidence="10" id="KW-0735">Signal-anchor</keyword>
<dbReference type="EMBL" id="JAVDWV010000008">
    <property type="protein sequence ID" value="MDR7155205.1"/>
    <property type="molecule type" value="Genomic_DNA"/>
</dbReference>
<keyword evidence="14" id="KW-1185">Reference proteome</keyword>
<comment type="similarity">
    <text evidence="2 10">Belongs to the TonB family.</text>
</comment>
<evidence type="ECO:0000256" key="6">
    <source>
        <dbReference type="ARBA" id="ARBA00022692"/>
    </source>
</evidence>
<dbReference type="InterPro" id="IPR051045">
    <property type="entry name" value="TonB-dependent_transducer"/>
</dbReference>
<dbReference type="InterPro" id="IPR006260">
    <property type="entry name" value="TonB/TolA_C"/>
</dbReference>
<evidence type="ECO:0000256" key="8">
    <source>
        <dbReference type="ARBA" id="ARBA00022989"/>
    </source>
</evidence>
<feature type="region of interest" description="Disordered" evidence="11">
    <location>
        <begin position="70"/>
        <end position="105"/>
    </location>
</feature>
<dbReference type="PANTHER" id="PTHR33446">
    <property type="entry name" value="PROTEIN TONB-RELATED"/>
    <property type="match status" value="1"/>
</dbReference>
<proteinExistence type="inferred from homology"/>
<evidence type="ECO:0000313" key="14">
    <source>
        <dbReference type="Proteomes" id="UP001267638"/>
    </source>
</evidence>
<protein>
    <recommendedName>
        <fullName evidence="10">Protein TonB</fullName>
    </recommendedName>
</protein>
<dbReference type="Gene3D" id="3.30.1150.10">
    <property type="match status" value="1"/>
</dbReference>
<dbReference type="Pfam" id="PF03544">
    <property type="entry name" value="TonB_C"/>
    <property type="match status" value="1"/>
</dbReference>
<feature type="region of interest" description="Disordered" evidence="11">
    <location>
        <begin position="1"/>
        <end position="27"/>
    </location>
</feature>
<keyword evidence="6 10" id="KW-0812">Transmembrane</keyword>
<dbReference type="InterPro" id="IPR037682">
    <property type="entry name" value="TonB_C"/>
</dbReference>
<evidence type="ECO:0000259" key="12">
    <source>
        <dbReference type="PROSITE" id="PS52015"/>
    </source>
</evidence>
<keyword evidence="7 10" id="KW-0653">Protein transport</keyword>
<keyword evidence="5 10" id="KW-0997">Cell inner membrane</keyword>
<keyword evidence="4 10" id="KW-1003">Cell membrane</keyword>
<evidence type="ECO:0000256" key="11">
    <source>
        <dbReference type="SAM" id="MobiDB-lite"/>
    </source>
</evidence>
<name>A0ABU1X0W2_SPHXE</name>
<keyword evidence="8 10" id="KW-1133">Transmembrane helix</keyword>
<keyword evidence="9 10" id="KW-0472">Membrane</keyword>
<comment type="function">
    <text evidence="10">Interacts with outer membrane receptor proteins that carry out high-affinity binding and energy dependent uptake into the periplasmic space of specific substrates. It could act to transduce energy from the cytoplasmic membrane to specific energy-requiring processes in the outer membrane, resulting in the release into the periplasm of ligands bound by these outer membrane proteins.</text>
</comment>
<comment type="caution">
    <text evidence="13">The sequence shown here is derived from an EMBL/GenBank/DDBJ whole genome shotgun (WGS) entry which is preliminary data.</text>
</comment>
<comment type="subcellular location">
    <subcellularLocation>
        <location evidence="1 10">Cell inner membrane</location>
        <topology evidence="1 10">Single-pass membrane protein</topology>
        <orientation evidence="1 10">Periplasmic side</orientation>
    </subcellularLocation>
</comment>
<evidence type="ECO:0000256" key="7">
    <source>
        <dbReference type="ARBA" id="ARBA00022927"/>
    </source>
</evidence>
<dbReference type="PRINTS" id="PR01374">
    <property type="entry name" value="TONBPROTEIN"/>
</dbReference>
<evidence type="ECO:0000256" key="9">
    <source>
        <dbReference type="ARBA" id="ARBA00023136"/>
    </source>
</evidence>
<evidence type="ECO:0000256" key="1">
    <source>
        <dbReference type="ARBA" id="ARBA00004383"/>
    </source>
</evidence>
<evidence type="ECO:0000256" key="5">
    <source>
        <dbReference type="ARBA" id="ARBA00022519"/>
    </source>
</evidence>
<evidence type="ECO:0000256" key="4">
    <source>
        <dbReference type="ARBA" id="ARBA00022475"/>
    </source>
</evidence>
<evidence type="ECO:0000256" key="2">
    <source>
        <dbReference type="ARBA" id="ARBA00006555"/>
    </source>
</evidence>
<feature type="transmembrane region" description="Helical" evidence="10">
    <location>
        <begin position="32"/>
        <end position="51"/>
    </location>
</feature>
<dbReference type="NCBIfam" id="TIGR01352">
    <property type="entry name" value="tonB_Cterm"/>
    <property type="match status" value="1"/>
</dbReference>
<reference evidence="13 14" key="1">
    <citation type="submission" date="2023-07" db="EMBL/GenBank/DDBJ databases">
        <title>Sorghum-associated microbial communities from plants grown in Nebraska, USA.</title>
        <authorList>
            <person name="Schachtman D."/>
        </authorList>
    </citation>
    <scope>NUCLEOTIDE SEQUENCE [LARGE SCALE GENOMIC DNA]</scope>
    <source>
        <strain evidence="13 14">4256</strain>
    </source>
</reference>
<accession>A0ABU1X0W2</accession>
<dbReference type="RefSeq" id="WP_310224264.1">
    <property type="nucleotide sequence ID" value="NZ_JAVDWV010000008.1"/>
</dbReference>
<dbReference type="PANTHER" id="PTHR33446:SF2">
    <property type="entry name" value="PROTEIN TONB"/>
    <property type="match status" value="1"/>
</dbReference>
<dbReference type="SUPFAM" id="SSF74653">
    <property type="entry name" value="TolA/TonB C-terminal domain"/>
    <property type="match status" value="1"/>
</dbReference>
<gene>
    <name evidence="13" type="ORF">J2W40_002027</name>
</gene>
<dbReference type="Proteomes" id="UP001267638">
    <property type="component" value="Unassembled WGS sequence"/>
</dbReference>
<dbReference type="InterPro" id="IPR003538">
    <property type="entry name" value="TonB"/>
</dbReference>
<evidence type="ECO:0000256" key="10">
    <source>
        <dbReference type="RuleBase" id="RU362123"/>
    </source>
</evidence>
<organism evidence="13 14">
    <name type="scientific">Sphingobium xenophagum</name>
    <dbReference type="NCBI Taxonomy" id="121428"/>
    <lineage>
        <taxon>Bacteria</taxon>
        <taxon>Pseudomonadati</taxon>
        <taxon>Pseudomonadota</taxon>
        <taxon>Alphaproteobacteria</taxon>
        <taxon>Sphingomonadales</taxon>
        <taxon>Sphingomonadaceae</taxon>
        <taxon>Sphingobium</taxon>
    </lineage>
</organism>
<evidence type="ECO:0000313" key="13">
    <source>
        <dbReference type="EMBL" id="MDR7155205.1"/>
    </source>
</evidence>
<sequence length="237" mass="25202">MRRLAVQATGNQRQEAAATAPSGYQGGKGSPFGIGGAIAVHMVAIGVWMMIPQAMIDQVFTPPPLVTTNVPLLDPPPPKARDSTKVQPVPNRPMPSRPTAADPIVPLSQGDPIISGGTGSGEGIESGPTIILPPADPPHVPVMVEPTIDPRALSGFQPDYPGSMIRQGVEGTVTVRVMISAEGRVTDIERLAASDESFWLATRRHALRQWRFRPATRDGVAVAATKVLTVRFTLTER</sequence>